<reference evidence="1" key="1">
    <citation type="submission" date="2022-09" db="EMBL/GenBank/DDBJ databases">
        <title>A Global Phylogenomic Analysis of the Shiitake Genus Lentinula.</title>
        <authorList>
            <consortium name="DOE Joint Genome Institute"/>
            <person name="Sierra-Patev S."/>
            <person name="Min B."/>
            <person name="Naranjo-Ortiz M."/>
            <person name="Looney B."/>
            <person name="Konkel Z."/>
            <person name="Slot J.C."/>
            <person name="Sakamoto Y."/>
            <person name="Steenwyk J.L."/>
            <person name="Rokas A."/>
            <person name="Carro J."/>
            <person name="Camarero S."/>
            <person name="Ferreira P."/>
            <person name="Molpeceres G."/>
            <person name="Ruiz-Duenas F.J."/>
            <person name="Serrano A."/>
            <person name="Henrissat B."/>
            <person name="Drula E."/>
            <person name="Hughes K.W."/>
            <person name="Mata J.L."/>
            <person name="Ishikawa N.K."/>
            <person name="Vargas-Isla R."/>
            <person name="Ushijima S."/>
            <person name="Smith C.A."/>
            <person name="Ahrendt S."/>
            <person name="Andreopoulos W."/>
            <person name="He G."/>
            <person name="Labutti K."/>
            <person name="Lipzen A."/>
            <person name="Ng V."/>
            <person name="Riley R."/>
            <person name="Sandor L."/>
            <person name="Barry K."/>
            <person name="Martinez A.T."/>
            <person name="Xiao Y."/>
            <person name="Gibbons J.G."/>
            <person name="Terashima K."/>
            <person name="Grigoriev I.V."/>
            <person name="Hibbett D.S."/>
        </authorList>
    </citation>
    <scope>NUCLEOTIDE SEQUENCE</scope>
    <source>
        <strain evidence="1">TMI1499</strain>
    </source>
</reference>
<dbReference type="EMBL" id="MU797605">
    <property type="protein sequence ID" value="KAJ3803454.1"/>
    <property type="molecule type" value="Genomic_DNA"/>
</dbReference>
<name>A0ACC1TFB0_9AGAR</name>
<feature type="non-terminal residue" evidence="1">
    <location>
        <position position="101"/>
    </location>
</feature>
<feature type="non-terminal residue" evidence="1">
    <location>
        <position position="1"/>
    </location>
</feature>
<evidence type="ECO:0000313" key="1">
    <source>
        <dbReference type="EMBL" id="KAJ3803454.1"/>
    </source>
</evidence>
<proteinExistence type="predicted"/>
<sequence length="101" mass="11822">QKHQRRIRIASMMLAHYKSSGDEDDILFWSYILWSLNSLASTGMSDEETVREKEGNNSFRVVMDPGSRHPAFRILFRFLDDVPSLYPDLFTRCGKKPLKRI</sequence>
<accession>A0ACC1TFB0</accession>
<gene>
    <name evidence="1" type="ORF">F5876DRAFT_9238</name>
</gene>
<protein>
    <submittedName>
        <fullName evidence="1">Uncharacterized protein</fullName>
    </submittedName>
</protein>
<comment type="caution">
    <text evidence="1">The sequence shown here is derived from an EMBL/GenBank/DDBJ whole genome shotgun (WGS) entry which is preliminary data.</text>
</comment>
<keyword evidence="2" id="KW-1185">Reference proteome</keyword>
<dbReference type="Proteomes" id="UP001163835">
    <property type="component" value="Unassembled WGS sequence"/>
</dbReference>
<evidence type="ECO:0000313" key="2">
    <source>
        <dbReference type="Proteomes" id="UP001163835"/>
    </source>
</evidence>
<organism evidence="1 2">
    <name type="scientific">Lentinula aff. lateritia</name>
    <dbReference type="NCBI Taxonomy" id="2804960"/>
    <lineage>
        <taxon>Eukaryota</taxon>
        <taxon>Fungi</taxon>
        <taxon>Dikarya</taxon>
        <taxon>Basidiomycota</taxon>
        <taxon>Agaricomycotina</taxon>
        <taxon>Agaricomycetes</taxon>
        <taxon>Agaricomycetidae</taxon>
        <taxon>Agaricales</taxon>
        <taxon>Marasmiineae</taxon>
        <taxon>Omphalotaceae</taxon>
        <taxon>Lentinula</taxon>
    </lineage>
</organism>